<dbReference type="EMBL" id="CAUEEQ010051618">
    <property type="protein sequence ID" value="CAJ0961173.1"/>
    <property type="molecule type" value="Genomic_DNA"/>
</dbReference>
<dbReference type="Proteomes" id="UP001176940">
    <property type="component" value="Unassembled WGS sequence"/>
</dbReference>
<comment type="caution">
    <text evidence="3">The sequence shown here is derived from an EMBL/GenBank/DDBJ whole genome shotgun (WGS) entry which is preliminary data.</text>
</comment>
<reference evidence="3" key="1">
    <citation type="submission" date="2023-07" db="EMBL/GenBank/DDBJ databases">
        <authorList>
            <person name="Stuckert A."/>
        </authorList>
    </citation>
    <scope>NUCLEOTIDE SEQUENCE</scope>
</reference>
<dbReference type="InterPro" id="IPR000477">
    <property type="entry name" value="RT_dom"/>
</dbReference>
<dbReference type="PANTHER" id="PTHR21301:SF12">
    <property type="match status" value="1"/>
</dbReference>
<evidence type="ECO:0000259" key="2">
    <source>
        <dbReference type="PROSITE" id="PS50878"/>
    </source>
</evidence>
<protein>
    <recommendedName>
        <fullName evidence="2">Reverse transcriptase domain-containing protein</fullName>
    </recommendedName>
</protein>
<feature type="domain" description="Reverse transcriptase" evidence="2">
    <location>
        <begin position="405"/>
        <end position="608"/>
    </location>
</feature>
<evidence type="ECO:0000256" key="1">
    <source>
        <dbReference type="SAM" id="MobiDB-lite"/>
    </source>
</evidence>
<feature type="region of interest" description="Disordered" evidence="1">
    <location>
        <begin position="180"/>
        <end position="212"/>
    </location>
</feature>
<gene>
    <name evidence="3" type="ORF">RIMI_LOCUS17585996</name>
</gene>
<organism evidence="3 4">
    <name type="scientific">Ranitomeya imitator</name>
    <name type="common">mimic poison frog</name>
    <dbReference type="NCBI Taxonomy" id="111125"/>
    <lineage>
        <taxon>Eukaryota</taxon>
        <taxon>Metazoa</taxon>
        <taxon>Chordata</taxon>
        <taxon>Craniata</taxon>
        <taxon>Vertebrata</taxon>
        <taxon>Euteleostomi</taxon>
        <taxon>Amphibia</taxon>
        <taxon>Batrachia</taxon>
        <taxon>Anura</taxon>
        <taxon>Neobatrachia</taxon>
        <taxon>Hyloidea</taxon>
        <taxon>Dendrobatidae</taxon>
        <taxon>Dendrobatinae</taxon>
        <taxon>Ranitomeya</taxon>
    </lineage>
</organism>
<name>A0ABN9M7L2_9NEOB</name>
<evidence type="ECO:0000313" key="3">
    <source>
        <dbReference type="EMBL" id="CAJ0961173.1"/>
    </source>
</evidence>
<evidence type="ECO:0000313" key="4">
    <source>
        <dbReference type="Proteomes" id="UP001176940"/>
    </source>
</evidence>
<accession>A0ABN9M7L2</accession>
<dbReference type="PANTHER" id="PTHR21301">
    <property type="entry name" value="REVERSE TRANSCRIPTASE"/>
    <property type="match status" value="1"/>
</dbReference>
<proteinExistence type="predicted"/>
<sequence length="608" mass="69783">MSTETYVYDDATGSTILSKIKTKTDFLHLPSKDAKSRDWEKERKRLIGYDLHCATLGEYHRQGKIPRGLRCNLQPTLFSEDEKYCATFQKILNKCSFDIILLTIEYLQEAIKTTEEKIESIETQLTSTLSSTEFTTLKGKVDSILTIHQKTLEERKRTKFQRDIEDYLTNNVYKWEDSFPKRPRPRYRRTPGGNYHSGGSSPAGGSSAGSGSETELKVLNMGLSFCPTPKWDSFQLERDLQQFYRNIRLKVYFEESTNSFRPASTPAQTERSILTIDQLGLRNRSTFIPPKSSHAVETFVNLLDRDVKRTLHDQRLGFLPVRHNLDPLEKQALDSFCENKNIVIKPADKGGAIVVMDRSFYMTEVRRQLSDTSTYKMLQTDPTYSIQQKIRRVLDKHLQLNTIDNKTKVYLTNNHPVTPVIYILPKIHKNLQNFPGRPIVASTDSILNPLSMFLEKLLTPHTKLTKSFILDTGDFLKKIRNIDIIPHNSILCTFDVNSLYTSITHDKGIEAVSLTLNEANVDRGIQELCLDLLNLVLRENYFLFGDDFFVQTCGTAMGSNVAPAYANLYMDRFEKEHVYADPIFQLHAHELTHCTNSLYRAHYLDAIA</sequence>
<keyword evidence="4" id="KW-1185">Reference proteome</keyword>
<dbReference type="PROSITE" id="PS50878">
    <property type="entry name" value="RT_POL"/>
    <property type="match status" value="1"/>
</dbReference>
<feature type="compositionally biased region" description="Low complexity" evidence="1">
    <location>
        <begin position="197"/>
        <end position="212"/>
    </location>
</feature>